<feature type="compositionally biased region" description="Pro residues" evidence="1">
    <location>
        <begin position="198"/>
        <end position="243"/>
    </location>
</feature>
<gene>
    <name evidence="4" type="ORF">CcCBS67573_g08749</name>
</gene>
<dbReference type="Proteomes" id="UP000320333">
    <property type="component" value="Unassembled WGS sequence"/>
</dbReference>
<dbReference type="EMBL" id="QEAP01000626">
    <property type="protein sequence ID" value="TPX63186.1"/>
    <property type="molecule type" value="Genomic_DNA"/>
</dbReference>
<feature type="region of interest" description="Disordered" evidence="1">
    <location>
        <begin position="142"/>
        <end position="252"/>
    </location>
</feature>
<feature type="region of interest" description="Disordered" evidence="1">
    <location>
        <begin position="632"/>
        <end position="666"/>
    </location>
</feature>
<dbReference type="PANTHER" id="PTHR48125">
    <property type="entry name" value="LP07818P1"/>
    <property type="match status" value="1"/>
</dbReference>
<reference evidence="4 5" key="1">
    <citation type="journal article" date="2019" name="Sci. Rep.">
        <title>Comparative genomics of chytrid fungi reveal insights into the obligate biotrophic and pathogenic lifestyle of Synchytrium endobioticum.</title>
        <authorList>
            <person name="van de Vossenberg B.T.L.H."/>
            <person name="Warris S."/>
            <person name="Nguyen H.D.T."/>
            <person name="van Gent-Pelzer M.P.E."/>
            <person name="Joly D.L."/>
            <person name="van de Geest H.C."/>
            <person name="Bonants P.J.M."/>
            <person name="Smith D.S."/>
            <person name="Levesque C.A."/>
            <person name="van der Lee T.A.J."/>
        </authorList>
    </citation>
    <scope>NUCLEOTIDE SEQUENCE [LARGE SCALE GENOMIC DNA]</scope>
    <source>
        <strain evidence="4 5">CBS 675.73</strain>
    </source>
</reference>
<evidence type="ECO:0000256" key="1">
    <source>
        <dbReference type="SAM" id="MobiDB-lite"/>
    </source>
</evidence>
<protein>
    <recommendedName>
        <fullName evidence="3">SCP domain-containing protein</fullName>
    </recommendedName>
</protein>
<evidence type="ECO:0000313" key="5">
    <source>
        <dbReference type="Proteomes" id="UP000320333"/>
    </source>
</evidence>
<dbReference type="InterPro" id="IPR014044">
    <property type="entry name" value="CAP_dom"/>
</dbReference>
<feature type="compositionally biased region" description="Low complexity" evidence="1">
    <location>
        <begin position="142"/>
        <end position="176"/>
    </location>
</feature>
<feature type="signal peptide" evidence="2">
    <location>
        <begin position="1"/>
        <end position="18"/>
    </location>
</feature>
<feature type="compositionally biased region" description="Pro residues" evidence="1">
    <location>
        <begin position="637"/>
        <end position="657"/>
    </location>
</feature>
<dbReference type="Gene3D" id="3.40.33.10">
    <property type="entry name" value="CAP"/>
    <property type="match status" value="1"/>
</dbReference>
<proteinExistence type="predicted"/>
<keyword evidence="5" id="KW-1185">Reference proteome</keyword>
<feature type="domain" description="SCP" evidence="3">
    <location>
        <begin position="272"/>
        <end position="398"/>
    </location>
</feature>
<dbReference type="STRING" id="246404.A0A507EIP8"/>
<keyword evidence="2" id="KW-0732">Signal</keyword>
<accession>A0A507EIP8</accession>
<evidence type="ECO:0000259" key="3">
    <source>
        <dbReference type="Pfam" id="PF00188"/>
    </source>
</evidence>
<dbReference type="SUPFAM" id="SSF55797">
    <property type="entry name" value="PR-1-like"/>
    <property type="match status" value="2"/>
</dbReference>
<name>A0A507EIP8_9FUNG</name>
<organism evidence="4 5">
    <name type="scientific">Chytriomyces confervae</name>
    <dbReference type="NCBI Taxonomy" id="246404"/>
    <lineage>
        <taxon>Eukaryota</taxon>
        <taxon>Fungi</taxon>
        <taxon>Fungi incertae sedis</taxon>
        <taxon>Chytridiomycota</taxon>
        <taxon>Chytridiomycota incertae sedis</taxon>
        <taxon>Chytridiomycetes</taxon>
        <taxon>Chytridiales</taxon>
        <taxon>Chytriomycetaceae</taxon>
        <taxon>Chytriomyces</taxon>
    </lineage>
</organism>
<evidence type="ECO:0000313" key="4">
    <source>
        <dbReference type="EMBL" id="TPX63186.1"/>
    </source>
</evidence>
<feature type="chain" id="PRO_5021228170" description="SCP domain-containing protein" evidence="2">
    <location>
        <begin position="19"/>
        <end position="791"/>
    </location>
</feature>
<comment type="caution">
    <text evidence="4">The sequence shown here is derived from an EMBL/GenBank/DDBJ whole genome shotgun (WGS) entry which is preliminary data.</text>
</comment>
<dbReference type="Pfam" id="PF00188">
    <property type="entry name" value="CAP"/>
    <property type="match status" value="1"/>
</dbReference>
<dbReference type="OrthoDB" id="2154478at2759"/>
<feature type="compositionally biased region" description="Polar residues" evidence="1">
    <location>
        <begin position="182"/>
        <end position="192"/>
    </location>
</feature>
<evidence type="ECO:0000256" key="2">
    <source>
        <dbReference type="SAM" id="SignalP"/>
    </source>
</evidence>
<sequence>MRLNASLLLIVAASVANAINIRRMGHLNHHFSKQDLDNVSGCRFAASFDGSPSCQQVADLNNMSLKAFQAINRNLDCSSGSLPDGALVCIGVAGAGGVVPNVKPLPTFDTESESDSNNYNTATMTAIASGTVEATSVAATSALESSATVARTSSTAESTTTSTAEKTTIPTTTTTSDEIKTNDSIAPLTSSEKLVVPSPSPRPEPSPVEPSPEPSPVEPSPEPSPVVPSPPVKEVPVPSPTQQPPKDTGDSCGYIISLANSYGSSSSASDALRLHNEIRAYVSSVKGISLSPLSWSNAVASQATADAIWSVANSNCAGGSLAHSPEWSNGVHAKSLGWSNFMFAIQQFVSYDDGGGSECAQWFANPGIMSHFGNIVSDSSSMGCGLATCPGGQFGPVMCDCRTPAMVLLADAIGTCYSTRYQFEVEPTKISSPKSQNTTSTVMRLLWLSICILASALPGCLAQQSTLTSAKAEPTSPAPKQQRKGHYNYKIVNMKDIIKAGASCDAALRITGTPTCEQLIDMTGMWPVNATLASVTDGLTVFSFPLPPILPSTCQDWNSFIKINKFLNCLEPLKKGMLVCVPPAASVGELPAHIPIPASKSLAKGTATATAIAASPKTKTTSDTITVSVDVTTTEAPPSPSPDPPPVEEPAAPPAPEQPASSPGGVDAGSCIAEFARARSTYNGGNVNPYLSWSGRLSDLAQQSADYAANYNCCDASCHTLSGGGSGIAQVLFCGQFSCSSAYNGWVTDEAPYQGGHWSIIVGYPVDYPYVGCAVSLLGGGAIVCNFSWGP</sequence>
<dbReference type="AlphaFoldDB" id="A0A507EIP8"/>
<dbReference type="PANTHER" id="PTHR48125:SF10">
    <property type="entry name" value="OS12G0136300 PROTEIN"/>
    <property type="match status" value="1"/>
</dbReference>
<dbReference type="InterPro" id="IPR035940">
    <property type="entry name" value="CAP_sf"/>
</dbReference>